<protein>
    <submittedName>
        <fullName evidence="3">Uncharacterized protein</fullName>
    </submittedName>
</protein>
<feature type="chain" id="PRO_5010319678" evidence="2">
    <location>
        <begin position="22"/>
        <end position="161"/>
    </location>
</feature>
<sequence length="161" mass="17554">MWVSRATVAQALLQAAATVQTCLNLYCRHVSALEQGKFLRCSLSSQMATHAALGTASAAQQDSAGSQPCSSGGNDAGAKTDSGGKSLPSSARQEENLKGGSHETEFTDWLARQYVYLARMRGHAYPQQQTAATPKFAFRPWLFYPLWKAPEKTLIFKMPRP</sequence>
<dbReference type="AlphaFoldDB" id="A0A1Q9EE97"/>
<evidence type="ECO:0000313" key="4">
    <source>
        <dbReference type="Proteomes" id="UP000186817"/>
    </source>
</evidence>
<gene>
    <name evidence="3" type="ORF">AK812_SmicGene11048</name>
</gene>
<evidence type="ECO:0000256" key="2">
    <source>
        <dbReference type="SAM" id="SignalP"/>
    </source>
</evidence>
<feature type="region of interest" description="Disordered" evidence="1">
    <location>
        <begin position="59"/>
        <end position="102"/>
    </location>
</feature>
<feature type="compositionally biased region" description="Basic and acidic residues" evidence="1">
    <location>
        <begin position="92"/>
        <end position="102"/>
    </location>
</feature>
<keyword evidence="4" id="KW-1185">Reference proteome</keyword>
<accession>A0A1Q9EE97</accession>
<dbReference type="EMBL" id="LSRX01000176">
    <property type="protein sequence ID" value="OLQ05766.1"/>
    <property type="molecule type" value="Genomic_DNA"/>
</dbReference>
<name>A0A1Q9EE97_SYMMI</name>
<organism evidence="3 4">
    <name type="scientific">Symbiodinium microadriaticum</name>
    <name type="common">Dinoflagellate</name>
    <name type="synonym">Zooxanthella microadriatica</name>
    <dbReference type="NCBI Taxonomy" id="2951"/>
    <lineage>
        <taxon>Eukaryota</taxon>
        <taxon>Sar</taxon>
        <taxon>Alveolata</taxon>
        <taxon>Dinophyceae</taxon>
        <taxon>Suessiales</taxon>
        <taxon>Symbiodiniaceae</taxon>
        <taxon>Symbiodinium</taxon>
    </lineage>
</organism>
<comment type="caution">
    <text evidence="3">The sequence shown here is derived from an EMBL/GenBank/DDBJ whole genome shotgun (WGS) entry which is preliminary data.</text>
</comment>
<evidence type="ECO:0000256" key="1">
    <source>
        <dbReference type="SAM" id="MobiDB-lite"/>
    </source>
</evidence>
<proteinExistence type="predicted"/>
<keyword evidence="2" id="KW-0732">Signal</keyword>
<dbReference type="Proteomes" id="UP000186817">
    <property type="component" value="Unassembled WGS sequence"/>
</dbReference>
<evidence type="ECO:0000313" key="3">
    <source>
        <dbReference type="EMBL" id="OLQ05766.1"/>
    </source>
</evidence>
<reference evidence="3 4" key="1">
    <citation type="submission" date="2016-02" db="EMBL/GenBank/DDBJ databases">
        <title>Genome analysis of coral dinoflagellate symbionts highlights evolutionary adaptations to a symbiotic lifestyle.</title>
        <authorList>
            <person name="Aranda M."/>
            <person name="Li Y."/>
            <person name="Liew Y.J."/>
            <person name="Baumgarten S."/>
            <person name="Simakov O."/>
            <person name="Wilson M."/>
            <person name="Piel J."/>
            <person name="Ashoor H."/>
            <person name="Bougouffa S."/>
            <person name="Bajic V.B."/>
            <person name="Ryu T."/>
            <person name="Ravasi T."/>
            <person name="Bayer T."/>
            <person name="Micklem G."/>
            <person name="Kim H."/>
            <person name="Bhak J."/>
            <person name="Lajeunesse T.C."/>
            <person name="Voolstra C.R."/>
        </authorList>
    </citation>
    <scope>NUCLEOTIDE SEQUENCE [LARGE SCALE GENOMIC DNA]</scope>
    <source>
        <strain evidence="3 4">CCMP2467</strain>
    </source>
</reference>
<feature type="signal peptide" evidence="2">
    <location>
        <begin position="1"/>
        <end position="21"/>
    </location>
</feature>